<proteinExistence type="predicted"/>
<evidence type="ECO:0000313" key="2">
    <source>
        <dbReference type="Proteomes" id="UP000254771"/>
    </source>
</evidence>
<sequence length="99" mass="11256">MTRENWQGRCWNCGQILKGADFSREARCPDCSKATHACKNCRYYKPGLANDCREPVAERVTDKERPNFCDYFEPWEAAYDGVTTTSGGDMLSAAEDLFK</sequence>
<name>A0A370DEI1_9GAMM</name>
<dbReference type="AlphaFoldDB" id="A0A370DEI1"/>
<dbReference type="Proteomes" id="UP000254771">
    <property type="component" value="Unassembled WGS sequence"/>
</dbReference>
<keyword evidence="2" id="KW-1185">Reference proteome</keyword>
<evidence type="ECO:0000313" key="1">
    <source>
        <dbReference type="EMBL" id="RDH83325.1"/>
    </source>
</evidence>
<protein>
    <submittedName>
        <fullName evidence="1">Uncharacterized protein</fullName>
    </submittedName>
</protein>
<organism evidence="1 2">
    <name type="scientific">endosymbiont of Escarpia spicata</name>
    <dbReference type="NCBI Taxonomy" id="2200908"/>
    <lineage>
        <taxon>Bacteria</taxon>
        <taxon>Pseudomonadati</taxon>
        <taxon>Pseudomonadota</taxon>
        <taxon>Gammaproteobacteria</taxon>
        <taxon>sulfur-oxidizing symbionts</taxon>
    </lineage>
</organism>
<reference evidence="1 2" key="1">
    <citation type="journal article" date="2018" name="ISME J.">
        <title>Endosymbiont genomes yield clues of tubeworm success.</title>
        <authorList>
            <person name="Li Y."/>
            <person name="Liles M.R."/>
            <person name="Halanych K.M."/>
        </authorList>
    </citation>
    <scope>NUCLEOTIDE SEQUENCE [LARGE SCALE GENOMIC DNA]</scope>
    <source>
        <strain evidence="1">A1462</strain>
    </source>
</reference>
<comment type="caution">
    <text evidence="1">The sequence shown here is derived from an EMBL/GenBank/DDBJ whole genome shotgun (WGS) entry which is preliminary data.</text>
</comment>
<gene>
    <name evidence="1" type="ORF">DIZ78_15125</name>
</gene>
<accession>A0A370DEI1</accession>
<dbReference type="EMBL" id="QFXE01000020">
    <property type="protein sequence ID" value="RDH83325.1"/>
    <property type="molecule type" value="Genomic_DNA"/>
</dbReference>